<dbReference type="SUPFAM" id="SSF141868">
    <property type="entry name" value="EAL domain-like"/>
    <property type="match status" value="1"/>
</dbReference>
<dbReference type="InterPro" id="IPR050706">
    <property type="entry name" value="Cyclic-di-GMP_PDE-like"/>
</dbReference>
<dbReference type="InterPro" id="IPR029787">
    <property type="entry name" value="Nucleotide_cyclase"/>
</dbReference>
<organism evidence="3 4">
    <name type="scientific">Desmonostoc muscorum LEGE 12446</name>
    <dbReference type="NCBI Taxonomy" id="1828758"/>
    <lineage>
        <taxon>Bacteria</taxon>
        <taxon>Bacillati</taxon>
        <taxon>Cyanobacteriota</taxon>
        <taxon>Cyanophyceae</taxon>
        <taxon>Nostocales</taxon>
        <taxon>Nostocaceae</taxon>
        <taxon>Desmonostoc</taxon>
    </lineage>
</organism>
<evidence type="ECO:0000313" key="4">
    <source>
        <dbReference type="Proteomes" id="UP000622533"/>
    </source>
</evidence>
<dbReference type="SUPFAM" id="SSF55073">
    <property type="entry name" value="Nucleotide cyclase"/>
    <property type="match status" value="1"/>
</dbReference>
<feature type="domain" description="GGDEF" evidence="2">
    <location>
        <begin position="1"/>
        <end position="52"/>
    </location>
</feature>
<dbReference type="Pfam" id="PF00990">
    <property type="entry name" value="GGDEF"/>
    <property type="match status" value="1"/>
</dbReference>
<dbReference type="SMART" id="SM00052">
    <property type="entry name" value="EAL"/>
    <property type="match status" value="1"/>
</dbReference>
<comment type="caution">
    <text evidence="3">The sequence shown here is derived from an EMBL/GenBank/DDBJ whole genome shotgun (WGS) entry which is preliminary data.</text>
</comment>
<dbReference type="EMBL" id="JADEXS010000568">
    <property type="protein sequence ID" value="MBE9026284.1"/>
    <property type="molecule type" value="Genomic_DNA"/>
</dbReference>
<dbReference type="AlphaFoldDB" id="A0A8J7A2G1"/>
<dbReference type="GO" id="GO:0071111">
    <property type="term" value="F:cyclic-guanylate-specific phosphodiesterase activity"/>
    <property type="evidence" value="ECO:0007669"/>
    <property type="project" value="InterPro"/>
</dbReference>
<dbReference type="Gene3D" id="3.30.70.270">
    <property type="match status" value="1"/>
</dbReference>
<reference evidence="3" key="1">
    <citation type="submission" date="2020-10" db="EMBL/GenBank/DDBJ databases">
        <authorList>
            <person name="Castelo-Branco R."/>
            <person name="Eusebio N."/>
            <person name="Adriana R."/>
            <person name="Vieira A."/>
            <person name="Brugerolle De Fraissinette N."/>
            <person name="Rezende De Castro R."/>
            <person name="Schneider M.P."/>
            <person name="Vasconcelos V."/>
            <person name="Leao P.N."/>
        </authorList>
    </citation>
    <scope>NUCLEOTIDE SEQUENCE</scope>
    <source>
        <strain evidence="3">LEGE 12446</strain>
    </source>
</reference>
<protein>
    <submittedName>
        <fullName evidence="3">EAL domain-containing protein</fullName>
    </submittedName>
</protein>
<sequence length="328" mass="37369">MARGSEVFLTASIGIVFAKRNYHQACDLLRDADIAMYQAKLQGKSCYQIFDIQMHTQALQRLNLENDLRQALKRQEFLVYYQPIFDINNQHLVGFEALVRWQHPTRSFICPGDFIPLAEETGLIVTLDHWILYTACQQLAAWQTQFSSKLSLKVSVNLSAQDLRKVSLLQNIECILAETGLAGNCLTLEITESMLIDNITEVILVLEQLKQLGIQISIDDFGTGYSSLNYLHRLPADNLKIDRSFINQMSDDNRNYQVVKTIVALSNQLGLAVIAEGIETQQQLQWLQELECEFGQGYFFSQPLAAHEIETLFFQQSDRIASSISHRD</sequence>
<gene>
    <name evidence="3" type="ORF">IQ276_28840</name>
</gene>
<dbReference type="CDD" id="cd01948">
    <property type="entry name" value="EAL"/>
    <property type="match status" value="1"/>
</dbReference>
<dbReference type="InterPro" id="IPR043128">
    <property type="entry name" value="Rev_trsase/Diguanyl_cyclase"/>
</dbReference>
<dbReference type="PROSITE" id="PS50883">
    <property type="entry name" value="EAL"/>
    <property type="match status" value="1"/>
</dbReference>
<dbReference type="Gene3D" id="3.20.20.450">
    <property type="entry name" value="EAL domain"/>
    <property type="match status" value="1"/>
</dbReference>
<dbReference type="FunFam" id="3.20.20.450:FF:000001">
    <property type="entry name" value="Cyclic di-GMP phosphodiesterase yahA"/>
    <property type="match status" value="1"/>
</dbReference>
<dbReference type="Proteomes" id="UP000622533">
    <property type="component" value="Unassembled WGS sequence"/>
</dbReference>
<dbReference type="InterPro" id="IPR035919">
    <property type="entry name" value="EAL_sf"/>
</dbReference>
<evidence type="ECO:0000259" key="1">
    <source>
        <dbReference type="PROSITE" id="PS50883"/>
    </source>
</evidence>
<dbReference type="InterPro" id="IPR000160">
    <property type="entry name" value="GGDEF_dom"/>
</dbReference>
<dbReference type="RefSeq" id="WP_193921941.1">
    <property type="nucleotide sequence ID" value="NZ_JADEXS020000003.1"/>
</dbReference>
<proteinExistence type="predicted"/>
<dbReference type="InterPro" id="IPR001633">
    <property type="entry name" value="EAL_dom"/>
</dbReference>
<dbReference type="PROSITE" id="PS50887">
    <property type="entry name" value="GGDEF"/>
    <property type="match status" value="1"/>
</dbReference>
<keyword evidence="4" id="KW-1185">Reference proteome</keyword>
<accession>A0A8J7A2G1</accession>
<evidence type="ECO:0000313" key="3">
    <source>
        <dbReference type="EMBL" id="MBE9026284.1"/>
    </source>
</evidence>
<dbReference type="PANTHER" id="PTHR33121">
    <property type="entry name" value="CYCLIC DI-GMP PHOSPHODIESTERASE PDEF"/>
    <property type="match status" value="1"/>
</dbReference>
<name>A0A8J7A2G1_DESMC</name>
<feature type="domain" description="EAL" evidence="1">
    <location>
        <begin position="61"/>
        <end position="317"/>
    </location>
</feature>
<evidence type="ECO:0000259" key="2">
    <source>
        <dbReference type="PROSITE" id="PS50887"/>
    </source>
</evidence>
<dbReference type="Pfam" id="PF00563">
    <property type="entry name" value="EAL"/>
    <property type="match status" value="1"/>
</dbReference>
<dbReference type="PANTHER" id="PTHR33121:SF70">
    <property type="entry name" value="SIGNALING PROTEIN YKOW"/>
    <property type="match status" value="1"/>
</dbReference>